<gene>
    <name evidence="1" type="ORF">DI487_06780</name>
</gene>
<evidence type="ECO:0000313" key="2">
    <source>
        <dbReference type="Proteomes" id="UP000245429"/>
    </source>
</evidence>
<proteinExistence type="predicted"/>
<dbReference type="KEGG" id="fse:DI487_06780"/>
<organism evidence="1 2">
    <name type="scientific">Flavobacterium sediminis</name>
    <dbReference type="NCBI Taxonomy" id="2201181"/>
    <lineage>
        <taxon>Bacteria</taxon>
        <taxon>Pseudomonadati</taxon>
        <taxon>Bacteroidota</taxon>
        <taxon>Flavobacteriia</taxon>
        <taxon>Flavobacteriales</taxon>
        <taxon>Flavobacteriaceae</taxon>
        <taxon>Flavobacterium</taxon>
    </lineage>
</organism>
<dbReference type="AlphaFoldDB" id="A0A2U8QUX5"/>
<protein>
    <submittedName>
        <fullName evidence="1">Uncharacterized protein</fullName>
    </submittedName>
</protein>
<reference evidence="1 2" key="1">
    <citation type="submission" date="2018-05" db="EMBL/GenBank/DDBJ databases">
        <title>Flavobacterium sp. MEBiC07310.</title>
        <authorList>
            <person name="Baek K."/>
        </authorList>
    </citation>
    <scope>NUCLEOTIDE SEQUENCE [LARGE SCALE GENOMIC DNA]</scope>
    <source>
        <strain evidence="1 2">MEBiC07310</strain>
    </source>
</reference>
<evidence type="ECO:0000313" key="1">
    <source>
        <dbReference type="EMBL" id="AWM13595.1"/>
    </source>
</evidence>
<dbReference type="Proteomes" id="UP000245429">
    <property type="component" value="Chromosome"/>
</dbReference>
<dbReference type="RefSeq" id="WP_109568963.1">
    <property type="nucleotide sequence ID" value="NZ_CP029463.1"/>
</dbReference>
<accession>A0A2U8QUX5</accession>
<dbReference type="OrthoDB" id="1264058at2"/>
<name>A0A2U8QUX5_9FLAO</name>
<keyword evidence="2" id="KW-1185">Reference proteome</keyword>
<dbReference type="EMBL" id="CP029463">
    <property type="protein sequence ID" value="AWM13595.1"/>
    <property type="molecule type" value="Genomic_DNA"/>
</dbReference>
<sequence length="112" mass="13277">MNKYLEFYKNVGLTKPFDDKYVLLSYFVDDTKYTINEVIFQLEQVLEGKKTFEEILEHPQVAWDFGEGSGQFECNKKTAYFIADEDSNLPSIEIPLKELIEILYEWKTFLNK</sequence>